<protein>
    <submittedName>
        <fullName evidence="2">Radical SAM protein</fullName>
    </submittedName>
</protein>
<organism evidence="2 3">
    <name type="scientific">Roseomonas elaeocarpi</name>
    <dbReference type="NCBI Taxonomy" id="907779"/>
    <lineage>
        <taxon>Bacteria</taxon>
        <taxon>Pseudomonadati</taxon>
        <taxon>Pseudomonadota</taxon>
        <taxon>Alphaproteobacteria</taxon>
        <taxon>Acetobacterales</taxon>
        <taxon>Roseomonadaceae</taxon>
        <taxon>Roseomonas</taxon>
    </lineage>
</organism>
<feature type="compositionally biased region" description="Low complexity" evidence="1">
    <location>
        <begin position="61"/>
        <end position="96"/>
    </location>
</feature>
<comment type="caution">
    <text evidence="2">The sequence shown here is derived from an EMBL/GenBank/DDBJ whole genome shotgun (WGS) entry which is preliminary data.</text>
</comment>
<evidence type="ECO:0000313" key="2">
    <source>
        <dbReference type="EMBL" id="MFC0408587.1"/>
    </source>
</evidence>
<keyword evidence="3" id="KW-1185">Reference proteome</keyword>
<dbReference type="PANTHER" id="PTHR37822:SF2">
    <property type="entry name" value="SPORE PHOTOPRODUCT LYASE"/>
    <property type="match status" value="1"/>
</dbReference>
<sequence>MAEPDLVIASPAGIPPAPTDMGVVNDLLDLLTAQAPGAPSAVGATSGGATSGGTTSGGAANGTAARGSATIGPAPAAPAAGAAADDAPASGAAAPRPWAPWVPRRVLVTPSALGWAHGAAVVERAAALGAEIVRLKADRLTGLPDSYRDAKTTMAVVVASPSRRRPQPIPPSADWRFDLAEGCPAHCQYCYLAGSLAGPPIIRTYANLPEILAELPPLIGQGSVTSRDPARAAEGTTFEASCYTDPLGIEHLTGALAEAIRFFGRTEAFGGAPAQLRFTTKFDAVAPLLTLPHGRRTRIRFSVNARAAERFEGGAPRMPARLAALRAVALAGYRVGLTVAPIMPLPDWRAEYDALLRDAAAALQGVPDPDLTVELITHRFTPGSREVLQGWYPGTKLEMDEAQRVRKTTKFGSTKWVYPKPVMVQMREALEDGVARHLPGARILYWT</sequence>
<dbReference type="Gene3D" id="3.40.50.12110">
    <property type="match status" value="1"/>
</dbReference>
<name>A0ABV6JTH4_9PROT</name>
<dbReference type="Proteomes" id="UP001589865">
    <property type="component" value="Unassembled WGS sequence"/>
</dbReference>
<dbReference type="Gene3D" id="3.80.30.30">
    <property type="match status" value="1"/>
</dbReference>
<gene>
    <name evidence="2" type="ORF">ACFFGY_10030</name>
</gene>
<dbReference type="InterPro" id="IPR049539">
    <property type="entry name" value="SPL"/>
</dbReference>
<accession>A0ABV6JTH4</accession>
<feature type="compositionally biased region" description="Gly residues" evidence="1">
    <location>
        <begin position="45"/>
        <end position="60"/>
    </location>
</feature>
<reference evidence="2 3" key="1">
    <citation type="submission" date="2024-09" db="EMBL/GenBank/DDBJ databases">
        <authorList>
            <person name="Sun Q."/>
            <person name="Mori K."/>
        </authorList>
    </citation>
    <scope>NUCLEOTIDE SEQUENCE [LARGE SCALE GENOMIC DNA]</scope>
    <source>
        <strain evidence="2 3">TBRC 5777</strain>
    </source>
</reference>
<evidence type="ECO:0000313" key="3">
    <source>
        <dbReference type="Proteomes" id="UP001589865"/>
    </source>
</evidence>
<dbReference type="PANTHER" id="PTHR37822">
    <property type="entry name" value="SPORE PHOTOPRODUCT LYASE-RELATED"/>
    <property type="match status" value="1"/>
</dbReference>
<evidence type="ECO:0000256" key="1">
    <source>
        <dbReference type="SAM" id="MobiDB-lite"/>
    </source>
</evidence>
<dbReference type="EMBL" id="JBHLUN010000006">
    <property type="protein sequence ID" value="MFC0408587.1"/>
    <property type="molecule type" value="Genomic_DNA"/>
</dbReference>
<dbReference type="Pfam" id="PF20903">
    <property type="entry name" value="SPL"/>
    <property type="match status" value="1"/>
</dbReference>
<feature type="region of interest" description="Disordered" evidence="1">
    <location>
        <begin position="38"/>
        <end position="96"/>
    </location>
</feature>
<proteinExistence type="predicted"/>
<dbReference type="RefSeq" id="WP_377044338.1">
    <property type="nucleotide sequence ID" value="NZ_JBHLUN010000006.1"/>
</dbReference>